<protein>
    <submittedName>
        <fullName evidence="1">Uncharacterized protein</fullName>
    </submittedName>
</protein>
<reference evidence="1 2" key="1">
    <citation type="submission" date="2019-06" db="EMBL/GenBank/DDBJ databases">
        <title>Draft genomes of female and male turbot (Scophthalmus maximus).</title>
        <authorList>
            <person name="Xu H."/>
            <person name="Xu X.-W."/>
            <person name="Shao C."/>
            <person name="Chen S."/>
        </authorList>
    </citation>
    <scope>NUCLEOTIDE SEQUENCE [LARGE SCALE GENOMIC DNA]</scope>
    <source>
        <strain evidence="1">Ysfricsl-2016a</strain>
        <tissue evidence="1">Blood</tissue>
    </source>
</reference>
<comment type="caution">
    <text evidence="1">The sequence shown here is derived from an EMBL/GenBank/DDBJ whole genome shotgun (WGS) entry which is preliminary data.</text>
</comment>
<accession>A0A6A4RNX0</accession>
<dbReference type="EMBL" id="VEVO01000021">
    <property type="protein sequence ID" value="KAF0024236.1"/>
    <property type="molecule type" value="Genomic_DNA"/>
</dbReference>
<gene>
    <name evidence="1" type="ORF">F2P81_023038</name>
</gene>
<evidence type="ECO:0000313" key="2">
    <source>
        <dbReference type="Proteomes" id="UP000438429"/>
    </source>
</evidence>
<name>A0A6A4RNX0_SCOMX</name>
<organism evidence="1 2">
    <name type="scientific">Scophthalmus maximus</name>
    <name type="common">Turbot</name>
    <name type="synonym">Psetta maxima</name>
    <dbReference type="NCBI Taxonomy" id="52904"/>
    <lineage>
        <taxon>Eukaryota</taxon>
        <taxon>Metazoa</taxon>
        <taxon>Chordata</taxon>
        <taxon>Craniata</taxon>
        <taxon>Vertebrata</taxon>
        <taxon>Euteleostomi</taxon>
        <taxon>Actinopterygii</taxon>
        <taxon>Neopterygii</taxon>
        <taxon>Teleostei</taxon>
        <taxon>Neoteleostei</taxon>
        <taxon>Acanthomorphata</taxon>
        <taxon>Carangaria</taxon>
        <taxon>Pleuronectiformes</taxon>
        <taxon>Pleuronectoidei</taxon>
        <taxon>Scophthalmidae</taxon>
        <taxon>Scophthalmus</taxon>
    </lineage>
</organism>
<sequence>MKMRACDWCGCGDAVTSTVETGTYDCCVEETERRWQINNATNETAPTLLLNLHLGRIHHQPVTVGGVTRRSRAVKRYEIRGPLFRSFVRREALCVFAGV</sequence>
<dbReference type="AlphaFoldDB" id="A0A6A4RNX0"/>
<proteinExistence type="predicted"/>
<evidence type="ECO:0000313" key="1">
    <source>
        <dbReference type="EMBL" id="KAF0024236.1"/>
    </source>
</evidence>
<dbReference type="Proteomes" id="UP000438429">
    <property type="component" value="Unassembled WGS sequence"/>
</dbReference>